<evidence type="ECO:0000313" key="3">
    <source>
        <dbReference type="Proteomes" id="UP000273159"/>
    </source>
</evidence>
<reference evidence="2 3" key="1">
    <citation type="submission" date="2018-10" db="EMBL/GenBank/DDBJ databases">
        <title>Genome-guide identification and characterization of bacteria that degrade polycyclic aromatic hydrocarbons and resist hexavalent chromium simultaneously.</title>
        <authorList>
            <person name="Feng H."/>
        </authorList>
    </citation>
    <scope>NUCLEOTIDE SEQUENCE [LARGE SCALE GENOMIC DNA]</scope>
    <source>
        <strain evidence="2 3">J015</strain>
    </source>
</reference>
<gene>
    <name evidence="2" type="ORF">D7Z96_01105</name>
</gene>
<dbReference type="EMBL" id="RBNH01000001">
    <property type="protein sequence ID" value="RKO27564.1"/>
    <property type="molecule type" value="Genomic_DNA"/>
</dbReference>
<dbReference type="AlphaFoldDB" id="A0A3B0FRJ9"/>
<dbReference type="Pfam" id="PF25056">
    <property type="entry name" value="DUF7793"/>
    <property type="match status" value="1"/>
</dbReference>
<dbReference type="Gene3D" id="3.40.970.30">
    <property type="entry name" value="yp_829618.1 like domains"/>
    <property type="match status" value="1"/>
</dbReference>
<sequence>MRPAGAEAWPTGLGEIVMGSEQRFSPSYSLSDDGDFLRVQWTPGVTIEADDMRSKIAAVIAMSPQGRRPLLVDIGPLERISPEAKELVIQERYSTRTAVVGADDVGRVITAFHYRAATPSRYFTQESDAIEWLLEDVVPR</sequence>
<comment type="caution">
    <text evidence="2">The sequence shown here is derived from an EMBL/GenBank/DDBJ whole genome shotgun (WGS) entry which is preliminary data.</text>
</comment>
<dbReference type="Proteomes" id="UP000273159">
    <property type="component" value="Unassembled WGS sequence"/>
</dbReference>
<feature type="domain" description="DUF7793" evidence="1">
    <location>
        <begin position="35"/>
        <end position="133"/>
    </location>
</feature>
<name>A0A3B0FRJ9_PSEPS</name>
<protein>
    <recommendedName>
        <fullName evidence="1">DUF7793 domain-containing protein</fullName>
    </recommendedName>
</protein>
<evidence type="ECO:0000313" key="2">
    <source>
        <dbReference type="EMBL" id="RKO27564.1"/>
    </source>
</evidence>
<evidence type="ECO:0000259" key="1">
    <source>
        <dbReference type="Pfam" id="PF25056"/>
    </source>
</evidence>
<dbReference type="Gene3D" id="3.40.1680.10">
    <property type="entry name" value="yp_829618.1 domain like"/>
    <property type="match status" value="1"/>
</dbReference>
<accession>A0A3B0FRJ9</accession>
<reference evidence="3" key="2">
    <citation type="submission" date="2018-10" db="EMBL/GenBank/DDBJ databases">
        <authorList>
            <person name="Wang Y."/>
            <person name="Wang J."/>
            <person name="Yang X."/>
            <person name="Wang Z."/>
            <person name="Huang Y."/>
        </authorList>
    </citation>
    <scope>NUCLEOTIDE SEQUENCE [LARGE SCALE GENOMIC DNA]</scope>
    <source>
        <strain evidence="3">J015</strain>
    </source>
</reference>
<proteinExistence type="predicted"/>
<dbReference type="InterPro" id="IPR056695">
    <property type="entry name" value="DUF7793"/>
</dbReference>
<organism evidence="2 3">
    <name type="scientific">Pseudarthrobacter phenanthrenivorans</name>
    <name type="common">Arthrobacter phenanthrenivorans</name>
    <dbReference type="NCBI Taxonomy" id="361575"/>
    <lineage>
        <taxon>Bacteria</taxon>
        <taxon>Bacillati</taxon>
        <taxon>Actinomycetota</taxon>
        <taxon>Actinomycetes</taxon>
        <taxon>Micrococcales</taxon>
        <taxon>Micrococcaceae</taxon>
        <taxon>Pseudarthrobacter</taxon>
    </lineage>
</organism>